<keyword evidence="2" id="KW-0233">DNA recombination</keyword>
<reference evidence="5" key="1">
    <citation type="submission" date="2023-10" db="EMBL/GenBank/DDBJ databases">
        <title>Screening of Alkalihalophilus pseudofirmusBZ-TG-HK211 and Its Alleviation of Salt Stress on Rapeseed Growth.</title>
        <authorList>
            <person name="Zhao B."/>
            <person name="Guo T."/>
        </authorList>
    </citation>
    <scope>NUCLEOTIDE SEQUENCE</scope>
    <source>
        <strain evidence="5">BZ-TG-HK211</strain>
    </source>
</reference>
<dbReference type="Gene3D" id="3.40.50.1390">
    <property type="entry name" value="Resolvase, N-terminal catalytic domain"/>
    <property type="match status" value="1"/>
</dbReference>
<dbReference type="PROSITE" id="PS51737">
    <property type="entry name" value="RECOMBINASE_DNA_BIND"/>
    <property type="match status" value="1"/>
</dbReference>
<dbReference type="GO" id="GO:0003677">
    <property type="term" value="F:DNA binding"/>
    <property type="evidence" value="ECO:0007669"/>
    <property type="project" value="UniProtKB-KW"/>
</dbReference>
<dbReference type="Gene3D" id="3.90.1750.20">
    <property type="entry name" value="Putative Large Serine Recombinase, Chain B, Domain 2"/>
    <property type="match status" value="1"/>
</dbReference>
<dbReference type="GO" id="GO:0000150">
    <property type="term" value="F:DNA strand exchange activity"/>
    <property type="evidence" value="ECO:0007669"/>
    <property type="project" value="InterPro"/>
</dbReference>
<name>A0AAJ2NQ37_ALKPS</name>
<dbReference type="SUPFAM" id="SSF53041">
    <property type="entry name" value="Resolvase-like"/>
    <property type="match status" value="1"/>
</dbReference>
<comment type="caution">
    <text evidence="5">The sequence shown here is derived from an EMBL/GenBank/DDBJ whole genome shotgun (WGS) entry which is preliminary data.</text>
</comment>
<proteinExistence type="predicted"/>
<keyword evidence="1" id="KW-0238">DNA-binding</keyword>
<accession>A0AAJ2NQ37</accession>
<feature type="domain" description="Recombinase" evidence="4">
    <location>
        <begin position="160"/>
        <end position="266"/>
    </location>
</feature>
<dbReference type="InterPro" id="IPR038109">
    <property type="entry name" value="DNA_bind_recomb_sf"/>
</dbReference>
<evidence type="ECO:0000313" key="5">
    <source>
        <dbReference type="EMBL" id="MDV2886376.1"/>
    </source>
</evidence>
<gene>
    <name evidence="5" type="ORF">RYX45_14395</name>
</gene>
<dbReference type="InterPro" id="IPR036162">
    <property type="entry name" value="Resolvase-like_N_sf"/>
</dbReference>
<evidence type="ECO:0000313" key="6">
    <source>
        <dbReference type="Proteomes" id="UP001285636"/>
    </source>
</evidence>
<evidence type="ECO:0000256" key="1">
    <source>
        <dbReference type="ARBA" id="ARBA00023125"/>
    </source>
</evidence>
<dbReference type="CDD" id="cd00338">
    <property type="entry name" value="Ser_Recombinase"/>
    <property type="match status" value="1"/>
</dbReference>
<dbReference type="RefSeq" id="WP_323467159.1">
    <property type="nucleotide sequence ID" value="NZ_CP144224.1"/>
</dbReference>
<dbReference type="SMART" id="SM00857">
    <property type="entry name" value="Resolvase"/>
    <property type="match status" value="1"/>
</dbReference>
<dbReference type="PANTHER" id="PTHR30461:SF2">
    <property type="entry name" value="SERINE RECOMBINASE PINE-RELATED"/>
    <property type="match status" value="1"/>
</dbReference>
<sequence>MNPIKVAVGYVRSSGRVNPKSSIPNQIKSIKRYCEENEVFLREIYIDECKSGTKIHGRIAYHKLKEDLRVFKDIEMVLVAFADRLGRESFEFIQTVEEIKGNQIELYCISEGLSSEKMSPFELVMTAVQSEMENKQRYRRINESKEEKMRKGIFLLSKPPLGYELNEERRLVLNDKKMSLVQEIFNCFLEVKSFNKTARIINERLEKEEFTARKIEALISNKTYTGYIFIYSQGGYKQLSFEKHPQIISLETFNRCMDIIKSKEKKNVSTYFYLLNKGLLTCPECSGDIVGLNKKYKCKSCAWHKNSQELDQQFIDFLSKYEKEFIQNKESDKYSYLLKQKEDVGVQFATGQISVGKFSARVNDLQNQIKLLRLNGMNNHRRYTPLLKSGDREMLKKAFLADKIKISITNSLNNTFVLKKEEKR</sequence>
<dbReference type="PANTHER" id="PTHR30461">
    <property type="entry name" value="DNA-INVERTASE FROM LAMBDOID PROPHAGE"/>
    <property type="match status" value="1"/>
</dbReference>
<protein>
    <submittedName>
        <fullName evidence="5">Recombinase family protein</fullName>
    </submittedName>
</protein>
<dbReference type="AlphaFoldDB" id="A0AAJ2NQ37"/>
<dbReference type="EMBL" id="JAWJAY010000003">
    <property type="protein sequence ID" value="MDV2886376.1"/>
    <property type="molecule type" value="Genomic_DNA"/>
</dbReference>
<evidence type="ECO:0000259" key="4">
    <source>
        <dbReference type="PROSITE" id="PS51737"/>
    </source>
</evidence>
<dbReference type="InterPro" id="IPR050639">
    <property type="entry name" value="SSR_resolvase"/>
</dbReference>
<evidence type="ECO:0000259" key="3">
    <source>
        <dbReference type="PROSITE" id="PS51736"/>
    </source>
</evidence>
<dbReference type="Pfam" id="PF07508">
    <property type="entry name" value="Recombinase"/>
    <property type="match status" value="1"/>
</dbReference>
<organism evidence="5 6">
    <name type="scientific">Alkalihalophilus pseudofirmus</name>
    <name type="common">Bacillus pseudofirmus</name>
    <dbReference type="NCBI Taxonomy" id="79885"/>
    <lineage>
        <taxon>Bacteria</taxon>
        <taxon>Bacillati</taxon>
        <taxon>Bacillota</taxon>
        <taxon>Bacilli</taxon>
        <taxon>Bacillales</taxon>
        <taxon>Bacillaceae</taxon>
        <taxon>Alkalihalophilus</taxon>
    </lineage>
</organism>
<dbReference type="Proteomes" id="UP001285636">
    <property type="component" value="Unassembled WGS sequence"/>
</dbReference>
<dbReference type="PROSITE" id="PS51736">
    <property type="entry name" value="RECOMBINASES_3"/>
    <property type="match status" value="1"/>
</dbReference>
<dbReference type="InterPro" id="IPR006119">
    <property type="entry name" value="Resolv_N"/>
</dbReference>
<dbReference type="Pfam" id="PF00239">
    <property type="entry name" value="Resolvase"/>
    <property type="match status" value="1"/>
</dbReference>
<evidence type="ECO:0000256" key="2">
    <source>
        <dbReference type="ARBA" id="ARBA00023172"/>
    </source>
</evidence>
<dbReference type="InterPro" id="IPR011109">
    <property type="entry name" value="DNA_bind_recombinase_dom"/>
</dbReference>
<feature type="domain" description="Resolvase/invertase-type recombinase catalytic" evidence="3">
    <location>
        <begin position="6"/>
        <end position="152"/>
    </location>
</feature>